<proteinExistence type="predicted"/>
<reference evidence="6" key="1">
    <citation type="submission" date="2016-01" db="EMBL/GenBank/DDBJ databases">
        <authorList>
            <person name="Mitreva M."/>
            <person name="Pepin K.H."/>
            <person name="Mihindukulasuriya K.A."/>
            <person name="Fulton R."/>
            <person name="Fronick C."/>
            <person name="O'Laughlin M."/>
            <person name="Miner T."/>
            <person name="Herter B."/>
            <person name="Rosa B.A."/>
            <person name="Cordes M."/>
            <person name="Tomlinson C."/>
            <person name="Wollam A."/>
            <person name="Palsikar V.B."/>
            <person name="Mardis E.R."/>
            <person name="Wilson R.K."/>
        </authorList>
    </citation>
    <scope>NUCLEOTIDE SEQUENCE [LARGE SCALE GENOMIC DNA]</scope>
    <source>
        <strain evidence="6">KA00683</strain>
    </source>
</reference>
<keyword evidence="6" id="KW-1185">Reference proteome</keyword>
<evidence type="ECO:0000256" key="2">
    <source>
        <dbReference type="SAM" id="MobiDB-lite"/>
    </source>
</evidence>
<feature type="region of interest" description="Disordered" evidence="2">
    <location>
        <begin position="191"/>
        <end position="211"/>
    </location>
</feature>
<dbReference type="InterPro" id="IPR011250">
    <property type="entry name" value="OMP/PagP_B-barrel"/>
</dbReference>
<dbReference type="EMBL" id="LSDK01000127">
    <property type="protein sequence ID" value="KXB74053.1"/>
    <property type="molecule type" value="Genomic_DNA"/>
</dbReference>
<dbReference type="AlphaFoldDB" id="A0A134B285"/>
<dbReference type="RefSeq" id="WP_060935889.1">
    <property type="nucleotide sequence ID" value="NZ_KQ960462.1"/>
</dbReference>
<gene>
    <name evidence="5" type="ORF">HMPREF3185_01809</name>
</gene>
<evidence type="ECO:0000313" key="5">
    <source>
        <dbReference type="EMBL" id="KXB74053.1"/>
    </source>
</evidence>
<evidence type="ECO:0000259" key="4">
    <source>
        <dbReference type="Pfam" id="PF13505"/>
    </source>
</evidence>
<accession>A0A134B285</accession>
<evidence type="ECO:0000256" key="1">
    <source>
        <dbReference type="ARBA" id="ARBA00022729"/>
    </source>
</evidence>
<feature type="chain" id="PRO_5007461920" description="Outer membrane protein beta-barrel domain-containing protein" evidence="3">
    <location>
        <begin position="21"/>
        <end position="229"/>
    </location>
</feature>
<evidence type="ECO:0000313" key="6">
    <source>
        <dbReference type="Proteomes" id="UP000070224"/>
    </source>
</evidence>
<dbReference type="PATRIC" id="fig|322095.3.peg.1785"/>
<feature type="domain" description="Outer membrane protein beta-barrel" evidence="4">
    <location>
        <begin position="9"/>
        <end position="179"/>
    </location>
</feature>
<dbReference type="Pfam" id="PF13505">
    <property type="entry name" value="OMP_b-brl"/>
    <property type="match status" value="1"/>
</dbReference>
<dbReference type="OrthoDB" id="965683at2"/>
<dbReference type="Proteomes" id="UP000070224">
    <property type="component" value="Unassembled WGS sequence"/>
</dbReference>
<feature type="compositionally biased region" description="Low complexity" evidence="2">
    <location>
        <begin position="191"/>
        <end position="203"/>
    </location>
</feature>
<dbReference type="Gene3D" id="2.40.160.20">
    <property type="match status" value="1"/>
</dbReference>
<organism evidence="5 6">
    <name type="scientific">Porphyromonas somerae</name>
    <dbReference type="NCBI Taxonomy" id="322095"/>
    <lineage>
        <taxon>Bacteria</taxon>
        <taxon>Pseudomonadati</taxon>
        <taxon>Bacteroidota</taxon>
        <taxon>Bacteroidia</taxon>
        <taxon>Bacteroidales</taxon>
        <taxon>Porphyromonadaceae</taxon>
        <taxon>Porphyromonas</taxon>
    </lineage>
</organism>
<sequence length="229" mass="23627">MKKILMTVALAATALVSAQAQSEFKPLAGSVTTDFSLFANGIFNQTESPVALGSHAGINAGLIKGRYFLQDNIALRLSLGLNNSSSTQKTTDPVTEATTKSNVFTFGLGLEHHFGGTDRLSPYIGAELFLGSATGSMKSVNSAATTISKNAPRFVFGGDLLLGADYYVAPHVYLGVEAGLELLHASTGKTSTTVTPAGGTATTNESKSTTSAGGFATDVKAGFKVGFVF</sequence>
<name>A0A134B285_9PORP</name>
<dbReference type="InterPro" id="IPR027385">
    <property type="entry name" value="Beta-barrel_OMP"/>
</dbReference>
<comment type="caution">
    <text evidence="5">The sequence shown here is derived from an EMBL/GenBank/DDBJ whole genome shotgun (WGS) entry which is preliminary data.</text>
</comment>
<keyword evidence="1 3" id="KW-0732">Signal</keyword>
<feature type="signal peptide" evidence="3">
    <location>
        <begin position="1"/>
        <end position="20"/>
    </location>
</feature>
<dbReference type="SUPFAM" id="SSF56925">
    <property type="entry name" value="OMPA-like"/>
    <property type="match status" value="1"/>
</dbReference>
<protein>
    <recommendedName>
        <fullName evidence="4">Outer membrane protein beta-barrel domain-containing protein</fullName>
    </recommendedName>
</protein>
<evidence type="ECO:0000256" key="3">
    <source>
        <dbReference type="SAM" id="SignalP"/>
    </source>
</evidence>